<dbReference type="Pfam" id="PF00378">
    <property type="entry name" value="ECH_1"/>
    <property type="match status" value="1"/>
</dbReference>
<evidence type="ECO:0000313" key="3">
    <source>
        <dbReference type="Proteomes" id="UP000319094"/>
    </source>
</evidence>
<evidence type="ECO:0000256" key="1">
    <source>
        <dbReference type="ARBA" id="ARBA00005254"/>
    </source>
</evidence>
<dbReference type="InterPro" id="IPR001753">
    <property type="entry name" value="Enoyl-CoA_hydra/iso"/>
</dbReference>
<sequence length="272" mass="28272">MSPQPGSQSGSAVIVDVDGAVATLTLNRPERRNSFSDELVTDALSAVERLVEAPEVRVLVLTGAGDHFSVGGDLDSFAAGGFQQADTAAETRARELASAGRLSLLLRESSLITIAAIRGACAGAGLSIAAACDFRVASAGAVFRTAFVDAGLSGDFGGTWLLTRLLGEAKAKELFFMNERVDAAESLRIGLVTRVFPDEETLAGALILAEQLAAKPPVALRALKANLTDTTTDLALALVAEARRNVACGRTDDAIEAATAFLEKRPAVFVGR</sequence>
<dbReference type="GO" id="GO:0003824">
    <property type="term" value="F:catalytic activity"/>
    <property type="evidence" value="ECO:0007669"/>
    <property type="project" value="UniProtKB-ARBA"/>
</dbReference>
<dbReference type="AlphaFoldDB" id="A0A542Y8X1"/>
<gene>
    <name evidence="2" type="ORF">FB468_2585</name>
</gene>
<accession>A0A542Y8X1</accession>
<dbReference type="EMBL" id="VFON01000001">
    <property type="protein sequence ID" value="TQL44526.1"/>
    <property type="molecule type" value="Genomic_DNA"/>
</dbReference>
<name>A0A542Y8X1_9MICO</name>
<dbReference type="STRING" id="55969.SD72_13210"/>
<dbReference type="CDD" id="cd06558">
    <property type="entry name" value="crotonase-like"/>
    <property type="match status" value="1"/>
</dbReference>
<dbReference type="RefSeq" id="WP_141887701.1">
    <property type="nucleotide sequence ID" value="NZ_BAAAUY010000003.1"/>
</dbReference>
<dbReference type="InterPro" id="IPR029045">
    <property type="entry name" value="ClpP/crotonase-like_dom_sf"/>
</dbReference>
<dbReference type="InterPro" id="IPR014748">
    <property type="entry name" value="Enoyl-CoA_hydra_C"/>
</dbReference>
<comment type="similarity">
    <text evidence="1">Belongs to the enoyl-CoA hydratase/isomerase family.</text>
</comment>
<comment type="caution">
    <text evidence="2">The sequence shown here is derived from an EMBL/GenBank/DDBJ whole genome shotgun (WGS) entry which is preliminary data.</text>
</comment>
<dbReference type="Gene3D" id="3.90.226.10">
    <property type="entry name" value="2-enoyl-CoA Hydratase, Chain A, domain 1"/>
    <property type="match status" value="1"/>
</dbReference>
<evidence type="ECO:0000313" key="2">
    <source>
        <dbReference type="EMBL" id="TQL44526.1"/>
    </source>
</evidence>
<dbReference type="SUPFAM" id="SSF52096">
    <property type="entry name" value="ClpP/crotonase"/>
    <property type="match status" value="1"/>
</dbReference>
<proteinExistence type="inferred from homology"/>
<dbReference type="Proteomes" id="UP000319094">
    <property type="component" value="Unassembled WGS sequence"/>
</dbReference>
<dbReference type="OrthoDB" id="9777711at2"/>
<dbReference type="Gene3D" id="1.10.12.10">
    <property type="entry name" value="Lyase 2-enoyl-coa Hydratase, Chain A, domain 2"/>
    <property type="match status" value="1"/>
</dbReference>
<organism evidence="2 3">
    <name type="scientific">Leucobacter komagatae</name>
    <dbReference type="NCBI Taxonomy" id="55969"/>
    <lineage>
        <taxon>Bacteria</taxon>
        <taxon>Bacillati</taxon>
        <taxon>Actinomycetota</taxon>
        <taxon>Actinomycetes</taxon>
        <taxon>Micrococcales</taxon>
        <taxon>Microbacteriaceae</taxon>
        <taxon>Leucobacter</taxon>
    </lineage>
</organism>
<protein>
    <submittedName>
        <fullName evidence="2">Enoyl-CoA hydratase</fullName>
    </submittedName>
</protein>
<keyword evidence="3" id="KW-1185">Reference proteome</keyword>
<dbReference type="PANTHER" id="PTHR43459:SF1">
    <property type="entry name" value="EG:BACN32G11.4 PROTEIN"/>
    <property type="match status" value="1"/>
</dbReference>
<reference evidence="2 3" key="1">
    <citation type="submission" date="2019-06" db="EMBL/GenBank/DDBJ databases">
        <title>Sequencing the genomes of 1000 actinobacteria strains.</title>
        <authorList>
            <person name="Klenk H.-P."/>
        </authorList>
    </citation>
    <scope>NUCLEOTIDE SEQUENCE [LARGE SCALE GENOMIC DNA]</scope>
    <source>
        <strain evidence="2 3">DSM 8803</strain>
    </source>
</reference>
<dbReference type="PANTHER" id="PTHR43459">
    <property type="entry name" value="ENOYL-COA HYDRATASE"/>
    <property type="match status" value="1"/>
</dbReference>